<proteinExistence type="predicted"/>
<evidence type="ECO:0000256" key="2">
    <source>
        <dbReference type="SAM" id="MobiDB-lite"/>
    </source>
</evidence>
<gene>
    <name evidence="4" type="ORF">AMTR_s00020p00238060</name>
</gene>
<evidence type="ECO:0000313" key="4">
    <source>
        <dbReference type="EMBL" id="ERN11920.1"/>
    </source>
</evidence>
<dbReference type="InterPro" id="IPR013083">
    <property type="entry name" value="Znf_RING/FYVE/PHD"/>
</dbReference>
<dbReference type="EMBL" id="KI392664">
    <property type="protein sequence ID" value="ERN11920.1"/>
    <property type="molecule type" value="Genomic_DNA"/>
</dbReference>
<organism evidence="4 5">
    <name type="scientific">Amborella trichopoda</name>
    <dbReference type="NCBI Taxonomy" id="13333"/>
    <lineage>
        <taxon>Eukaryota</taxon>
        <taxon>Viridiplantae</taxon>
        <taxon>Streptophyta</taxon>
        <taxon>Embryophyta</taxon>
        <taxon>Tracheophyta</taxon>
        <taxon>Spermatophyta</taxon>
        <taxon>Magnoliopsida</taxon>
        <taxon>Amborellales</taxon>
        <taxon>Amborellaceae</taxon>
        <taxon>Amborella</taxon>
    </lineage>
</organism>
<dbReference type="Proteomes" id="UP000017836">
    <property type="component" value="Unassembled WGS sequence"/>
</dbReference>
<keyword evidence="5" id="KW-1185">Reference proteome</keyword>
<dbReference type="Pfam" id="PF13920">
    <property type="entry name" value="zf-C3HC4_3"/>
    <property type="match status" value="1"/>
</dbReference>
<dbReference type="GO" id="GO:0008270">
    <property type="term" value="F:zinc ion binding"/>
    <property type="evidence" value="ECO:0007669"/>
    <property type="project" value="UniProtKB-KW"/>
</dbReference>
<name>W1PWZ8_AMBTC</name>
<feature type="domain" description="RING-type" evidence="3">
    <location>
        <begin position="265"/>
        <end position="303"/>
    </location>
</feature>
<dbReference type="SMART" id="SM00184">
    <property type="entry name" value="RING"/>
    <property type="match status" value="1"/>
</dbReference>
<dbReference type="AlphaFoldDB" id="W1PWZ8"/>
<keyword evidence="1" id="KW-0863">Zinc-finger</keyword>
<keyword evidence="1" id="KW-0479">Metal-binding</keyword>
<dbReference type="SUPFAM" id="SSF57850">
    <property type="entry name" value="RING/U-box"/>
    <property type="match status" value="1"/>
</dbReference>
<dbReference type="HOGENOM" id="CLU_066548_1_0_1"/>
<evidence type="ECO:0000313" key="5">
    <source>
        <dbReference type="Proteomes" id="UP000017836"/>
    </source>
</evidence>
<keyword evidence="1" id="KW-0862">Zinc</keyword>
<dbReference type="PROSITE" id="PS50089">
    <property type="entry name" value="ZF_RING_2"/>
    <property type="match status" value="1"/>
</dbReference>
<evidence type="ECO:0000259" key="3">
    <source>
        <dbReference type="PROSITE" id="PS50089"/>
    </source>
</evidence>
<dbReference type="Gene3D" id="3.30.40.10">
    <property type="entry name" value="Zinc/RING finger domain, C3HC4 (zinc finger)"/>
    <property type="match status" value="1"/>
</dbReference>
<feature type="compositionally biased region" description="Basic and acidic residues" evidence="2">
    <location>
        <begin position="150"/>
        <end position="162"/>
    </location>
</feature>
<dbReference type="InterPro" id="IPR001841">
    <property type="entry name" value="Znf_RING"/>
</dbReference>
<dbReference type="OMA" id="CRIVANN"/>
<protein>
    <recommendedName>
        <fullName evidence="3">RING-type domain-containing protein</fullName>
    </recommendedName>
</protein>
<reference evidence="5" key="1">
    <citation type="journal article" date="2013" name="Science">
        <title>The Amborella genome and the evolution of flowering plants.</title>
        <authorList>
            <consortium name="Amborella Genome Project"/>
        </authorList>
    </citation>
    <scope>NUCLEOTIDE SEQUENCE [LARGE SCALE GENOMIC DNA]</scope>
</reference>
<dbReference type="PANTHER" id="PTHR46629">
    <property type="entry name" value="OS01G0917900 PROTEIN"/>
    <property type="match status" value="1"/>
</dbReference>
<dbReference type="Gramene" id="ERN11920">
    <property type="protein sequence ID" value="ERN11920"/>
    <property type="gene ID" value="AMTR_s00020p00238060"/>
</dbReference>
<accession>W1PWZ8</accession>
<sequence length="313" mass="35005">MEEEQRRRLTLSDQLSVLQSLHLRDFLRAAAQEPNSTNHEIQNTSSSLMTQNRITLGSVLQFNKTTNESSETSKTLLDIIRDEEEESNPCRIVANNKSGWKTFKNRLGFRRIAFCGSTWGNNYSSQIPAHSQPIEDHQPLQTLLENSTETTERVSEGEENIERPSTGGENTQRISMDRENSERISGMNLAAALAAERQWRPPSPMPESARPLPELIPENVATPLRMSLMALLEEGEGGRCMVGQSMALEEEKEEEEVGLVVGSGCCVCMVRNKGAAFIPCGHTFCRVCSREVWVSRGSCPLCNGFIREVLDIF</sequence>
<dbReference type="KEGG" id="atr:18440124"/>
<feature type="region of interest" description="Disordered" evidence="2">
    <location>
        <begin position="147"/>
        <end position="172"/>
    </location>
</feature>
<dbReference type="eggNOG" id="ENOG502RYXV">
    <property type="taxonomic scope" value="Eukaryota"/>
</dbReference>
<evidence type="ECO:0000256" key="1">
    <source>
        <dbReference type="PROSITE-ProRule" id="PRU00175"/>
    </source>
</evidence>
<dbReference type="OrthoDB" id="1711136at2759"/>